<evidence type="ECO:0000313" key="14">
    <source>
        <dbReference type="Proteomes" id="UP000694941"/>
    </source>
</evidence>
<proteinExistence type="inferred from homology"/>
<evidence type="ECO:0000256" key="10">
    <source>
        <dbReference type="ARBA" id="ARBA00023242"/>
    </source>
</evidence>
<reference evidence="15" key="1">
    <citation type="submission" date="2025-08" db="UniProtKB">
        <authorList>
            <consortium name="RefSeq"/>
        </authorList>
    </citation>
    <scope>IDENTIFICATION</scope>
    <source>
        <tissue evidence="15">Muscle</tissue>
    </source>
</reference>
<keyword evidence="11" id="KW-0131">Cell cycle</keyword>
<name>A0ABM1SEQ0_LIMPO</name>
<dbReference type="Gene3D" id="6.20.210.20">
    <property type="entry name" value="THAP domain"/>
    <property type="match status" value="1"/>
</dbReference>
<dbReference type="InterPro" id="IPR006612">
    <property type="entry name" value="THAP_Znf"/>
</dbReference>
<evidence type="ECO:0000256" key="6">
    <source>
        <dbReference type="ARBA" id="ARBA00023015"/>
    </source>
</evidence>
<evidence type="ECO:0000256" key="4">
    <source>
        <dbReference type="ARBA" id="ARBA00022771"/>
    </source>
</evidence>
<accession>A0ABM1SEQ0</accession>
<dbReference type="PROSITE" id="PS50950">
    <property type="entry name" value="ZF_THAP"/>
    <property type="match status" value="1"/>
</dbReference>
<dbReference type="InterPro" id="IPR038441">
    <property type="entry name" value="THAP_Znf_sf"/>
</dbReference>
<evidence type="ECO:0000256" key="5">
    <source>
        <dbReference type="ARBA" id="ARBA00022833"/>
    </source>
</evidence>
<evidence type="ECO:0000256" key="1">
    <source>
        <dbReference type="ARBA" id="ARBA00004642"/>
    </source>
</evidence>
<evidence type="ECO:0000256" key="9">
    <source>
        <dbReference type="ARBA" id="ARBA00023163"/>
    </source>
</evidence>
<dbReference type="RefSeq" id="XP_022242105.1">
    <property type="nucleotide sequence ID" value="XM_022386397.1"/>
</dbReference>
<keyword evidence="10" id="KW-0539">Nucleus</keyword>
<dbReference type="InterPro" id="IPR026516">
    <property type="entry name" value="THAP1/10"/>
</dbReference>
<evidence type="ECO:0000313" key="15">
    <source>
        <dbReference type="RefSeq" id="XP_022242105.1"/>
    </source>
</evidence>
<evidence type="ECO:0000256" key="8">
    <source>
        <dbReference type="ARBA" id="ARBA00023125"/>
    </source>
</evidence>
<keyword evidence="8 12" id="KW-0238">DNA-binding</keyword>
<dbReference type="PANTHER" id="PTHR46600">
    <property type="entry name" value="THAP DOMAIN-CONTAINING"/>
    <property type="match status" value="1"/>
</dbReference>
<keyword evidence="3" id="KW-0479">Metal-binding</keyword>
<dbReference type="SMART" id="SM00692">
    <property type="entry name" value="DM3"/>
    <property type="match status" value="1"/>
</dbReference>
<keyword evidence="9" id="KW-0804">Transcription</keyword>
<evidence type="ECO:0000256" key="11">
    <source>
        <dbReference type="ARBA" id="ARBA00023306"/>
    </source>
</evidence>
<keyword evidence="4 12" id="KW-0863">Zinc-finger</keyword>
<keyword evidence="7" id="KW-0175">Coiled coil</keyword>
<keyword evidence="5" id="KW-0862">Zinc</keyword>
<comment type="subcellular location">
    <subcellularLocation>
        <location evidence="1">Nucleus</location>
        <location evidence="1">Nucleoplasm</location>
    </subcellularLocation>
</comment>
<protein>
    <submittedName>
        <fullName evidence="15">THAP domain-containing protein 11-like</fullName>
    </submittedName>
</protein>
<dbReference type="Pfam" id="PF05485">
    <property type="entry name" value="THAP"/>
    <property type="match status" value="1"/>
</dbReference>
<evidence type="ECO:0000256" key="3">
    <source>
        <dbReference type="ARBA" id="ARBA00022723"/>
    </source>
</evidence>
<gene>
    <name evidence="15" type="primary">LOC111085859</name>
</gene>
<keyword evidence="6" id="KW-0805">Transcription regulation</keyword>
<sequence length="118" mass="14091">MSSLHCCVPHCTNDSRYDKKGRLSFHRFPKDKTLRKQWICNIGRDVGEYFQHQKRKRQDESYSEITDNTRVCSAHFKEDDIIKTLTGLRKLKANTVPSLFKWFKCTPSRPPLKRRYLQ</sequence>
<evidence type="ECO:0000259" key="13">
    <source>
        <dbReference type="PROSITE" id="PS50950"/>
    </source>
</evidence>
<dbReference type="PANTHER" id="PTHR46600:SF1">
    <property type="entry name" value="THAP DOMAIN-CONTAINING PROTEIN 1"/>
    <property type="match status" value="1"/>
</dbReference>
<feature type="domain" description="THAP-type" evidence="13">
    <location>
        <begin position="1"/>
        <end position="100"/>
    </location>
</feature>
<evidence type="ECO:0000256" key="7">
    <source>
        <dbReference type="ARBA" id="ARBA00023054"/>
    </source>
</evidence>
<evidence type="ECO:0000256" key="12">
    <source>
        <dbReference type="PROSITE-ProRule" id="PRU00309"/>
    </source>
</evidence>
<evidence type="ECO:0000256" key="2">
    <source>
        <dbReference type="ARBA" id="ARBA00006177"/>
    </source>
</evidence>
<comment type="similarity">
    <text evidence="2">Belongs to the THAP1 family.</text>
</comment>
<organism evidence="14 15">
    <name type="scientific">Limulus polyphemus</name>
    <name type="common">Atlantic horseshoe crab</name>
    <dbReference type="NCBI Taxonomy" id="6850"/>
    <lineage>
        <taxon>Eukaryota</taxon>
        <taxon>Metazoa</taxon>
        <taxon>Ecdysozoa</taxon>
        <taxon>Arthropoda</taxon>
        <taxon>Chelicerata</taxon>
        <taxon>Merostomata</taxon>
        <taxon>Xiphosura</taxon>
        <taxon>Limulidae</taxon>
        <taxon>Limulus</taxon>
    </lineage>
</organism>
<keyword evidence="14" id="KW-1185">Reference proteome</keyword>
<dbReference type="Proteomes" id="UP000694941">
    <property type="component" value="Unplaced"/>
</dbReference>
<dbReference type="GeneID" id="111085859"/>
<dbReference type="SUPFAM" id="SSF57716">
    <property type="entry name" value="Glucocorticoid receptor-like (DNA-binding domain)"/>
    <property type="match status" value="1"/>
</dbReference>
<dbReference type="SMART" id="SM00980">
    <property type="entry name" value="THAP"/>
    <property type="match status" value="1"/>
</dbReference>